<sequence>MDVYKESSSALMCDEEVEVDVAKLTAKAEALEAERRRKEILQALKKRQARLGFSDEAAAAATAQDEEESSSSEVVAEAELQKEEKKEKKTKKKDEVKNEKKNHRQELNLINDYFRKPAVEVEEKKRKTRAYFKPRTVKRLKLAVLISIVVAVLMAVLPEKKEIVWNN</sequence>
<gene>
    <name evidence="1" type="ORF">OWV82_023881</name>
</gene>
<evidence type="ECO:0000313" key="2">
    <source>
        <dbReference type="Proteomes" id="UP001164539"/>
    </source>
</evidence>
<keyword evidence="2" id="KW-1185">Reference proteome</keyword>
<dbReference type="EMBL" id="CM051406">
    <property type="protein sequence ID" value="KAJ4704068.1"/>
    <property type="molecule type" value="Genomic_DNA"/>
</dbReference>
<comment type="caution">
    <text evidence="1">The sequence shown here is derived from an EMBL/GenBank/DDBJ whole genome shotgun (WGS) entry which is preliminary data.</text>
</comment>
<dbReference type="Proteomes" id="UP001164539">
    <property type="component" value="Chromosome 13"/>
</dbReference>
<evidence type="ECO:0000313" key="1">
    <source>
        <dbReference type="EMBL" id="KAJ4704068.1"/>
    </source>
</evidence>
<protein>
    <submittedName>
        <fullName evidence="1">Uncharacterized protein</fullName>
    </submittedName>
</protein>
<accession>A0ACC1WZ80</accession>
<reference evidence="1 2" key="1">
    <citation type="journal article" date="2023" name="Science">
        <title>Complex scaffold remodeling in plant triterpene biosynthesis.</title>
        <authorList>
            <person name="De La Pena R."/>
            <person name="Hodgson H."/>
            <person name="Liu J.C."/>
            <person name="Stephenson M.J."/>
            <person name="Martin A.C."/>
            <person name="Owen C."/>
            <person name="Harkess A."/>
            <person name="Leebens-Mack J."/>
            <person name="Jimenez L.E."/>
            <person name="Osbourn A."/>
            <person name="Sattely E.S."/>
        </authorList>
    </citation>
    <scope>NUCLEOTIDE SEQUENCE [LARGE SCALE GENOMIC DNA]</scope>
    <source>
        <strain evidence="2">cv. JPN11</strain>
        <tissue evidence="1">Leaf</tissue>
    </source>
</reference>
<name>A0ACC1WZ80_MELAZ</name>
<proteinExistence type="predicted"/>
<organism evidence="1 2">
    <name type="scientific">Melia azedarach</name>
    <name type="common">Chinaberry tree</name>
    <dbReference type="NCBI Taxonomy" id="155640"/>
    <lineage>
        <taxon>Eukaryota</taxon>
        <taxon>Viridiplantae</taxon>
        <taxon>Streptophyta</taxon>
        <taxon>Embryophyta</taxon>
        <taxon>Tracheophyta</taxon>
        <taxon>Spermatophyta</taxon>
        <taxon>Magnoliopsida</taxon>
        <taxon>eudicotyledons</taxon>
        <taxon>Gunneridae</taxon>
        <taxon>Pentapetalae</taxon>
        <taxon>rosids</taxon>
        <taxon>malvids</taxon>
        <taxon>Sapindales</taxon>
        <taxon>Meliaceae</taxon>
        <taxon>Melia</taxon>
    </lineage>
</organism>